<dbReference type="InterPro" id="IPR012795">
    <property type="entry name" value="tRNA_Ile_lys_synt_N"/>
</dbReference>
<comment type="domain">
    <text evidence="8">The N-terminal region contains the highly conserved SGGXDS motif, predicted to be a P-loop motif involved in ATP binding.</text>
</comment>
<dbReference type="OrthoDB" id="9807403at2"/>
<gene>
    <name evidence="8 10" type="primary">tilS</name>
    <name evidence="10" type="ORF">MBHS_02773</name>
</gene>
<dbReference type="EC" id="6.3.4.19" evidence="8"/>
<sequence length="445" mass="50170">MKASQSLLLTVQQQLEFLLAEKQVSRLWLAFSGGLDSQVLLHLLAALRENLPPLSAVHIHHGLQTQADAWADNCQQVCLSLKIPCQIVPVVIPQDTGESLEALAREARYQAFAKLLQPAEALVTAQHADDQAETLLLQLFRGAGAAGLAAMPQQAQLGQAWLLRPLLQVRRQQLADWAKQQQLAWIDDPSNQDRRFDRNFLRHEILPSLQQRWPSLVDTLNRAASQQAESWELLQQQGSYDLQHCCGTQAQTLSVKALLKLSHPQRSNALRVWLKQCGFLMPSARKLLQIENNVLQAGSDRQPLVCWNNTEIRRYRDNLYALTPLPQQPPKHKLEWSLNAMPLALPLGQLRASPTTDKGLCLPLNTQLEVRFRRGGECWLRHKQHQSLKNCLQAAGIPPWLRGFLPLLYWQDELIAVPGVGISDKVLSPAGENNWTLQWLKKIPA</sequence>
<dbReference type="InterPro" id="IPR011063">
    <property type="entry name" value="TilS/TtcA_N"/>
</dbReference>
<keyword evidence="3 8" id="KW-0436">Ligase</keyword>
<evidence type="ECO:0000259" key="9">
    <source>
        <dbReference type="SMART" id="SM00977"/>
    </source>
</evidence>
<name>A0A1H6F9Y8_9GAMM</name>
<feature type="binding site" evidence="8">
    <location>
        <begin position="32"/>
        <end position="37"/>
    </location>
    <ligand>
        <name>ATP</name>
        <dbReference type="ChEBI" id="CHEBI:30616"/>
    </ligand>
</feature>
<evidence type="ECO:0000256" key="2">
    <source>
        <dbReference type="ARBA" id="ARBA00022490"/>
    </source>
</evidence>
<dbReference type="CDD" id="cd01992">
    <property type="entry name" value="TilS_N"/>
    <property type="match status" value="1"/>
</dbReference>
<dbReference type="InterPro" id="IPR012094">
    <property type="entry name" value="tRNA_Ile_lys_synt"/>
</dbReference>
<evidence type="ECO:0000256" key="4">
    <source>
        <dbReference type="ARBA" id="ARBA00022694"/>
    </source>
</evidence>
<dbReference type="SUPFAM" id="SSF52402">
    <property type="entry name" value="Adenine nucleotide alpha hydrolases-like"/>
    <property type="match status" value="1"/>
</dbReference>
<comment type="catalytic activity">
    <reaction evidence="7 8">
        <text>cytidine(34) in tRNA(Ile2) + L-lysine + ATP = lysidine(34) in tRNA(Ile2) + AMP + diphosphate + H(+)</text>
        <dbReference type="Rhea" id="RHEA:43744"/>
        <dbReference type="Rhea" id="RHEA-COMP:10625"/>
        <dbReference type="Rhea" id="RHEA-COMP:10670"/>
        <dbReference type="ChEBI" id="CHEBI:15378"/>
        <dbReference type="ChEBI" id="CHEBI:30616"/>
        <dbReference type="ChEBI" id="CHEBI:32551"/>
        <dbReference type="ChEBI" id="CHEBI:33019"/>
        <dbReference type="ChEBI" id="CHEBI:82748"/>
        <dbReference type="ChEBI" id="CHEBI:83665"/>
        <dbReference type="ChEBI" id="CHEBI:456215"/>
        <dbReference type="EC" id="6.3.4.19"/>
    </reaction>
</comment>
<proteinExistence type="inferred from homology"/>
<dbReference type="SMART" id="SM00977">
    <property type="entry name" value="TilS_C"/>
    <property type="match status" value="1"/>
</dbReference>
<dbReference type="Gene3D" id="3.40.50.620">
    <property type="entry name" value="HUPs"/>
    <property type="match status" value="1"/>
</dbReference>
<dbReference type="GO" id="GO:0006400">
    <property type="term" value="P:tRNA modification"/>
    <property type="evidence" value="ECO:0007669"/>
    <property type="project" value="UniProtKB-UniRule"/>
</dbReference>
<comment type="function">
    <text evidence="8">Ligates lysine onto the cytidine present at position 34 of the AUA codon-specific tRNA(Ile) that contains the anticodon CAU, in an ATP-dependent manner. Cytidine is converted to lysidine, thus changing the amino acid specificity of the tRNA from methionine to isoleucine.</text>
</comment>
<evidence type="ECO:0000313" key="10">
    <source>
        <dbReference type="EMBL" id="SEH06907.1"/>
    </source>
</evidence>
<dbReference type="SUPFAM" id="SSF82829">
    <property type="entry name" value="MesJ substrate recognition domain-like"/>
    <property type="match status" value="1"/>
</dbReference>
<keyword evidence="5 8" id="KW-0547">Nucleotide-binding</keyword>
<keyword evidence="6 8" id="KW-0067">ATP-binding</keyword>
<organism evidence="10 11">
    <name type="scientific">Candidatus Venteria ishoeyi</name>
    <dbReference type="NCBI Taxonomy" id="1899563"/>
    <lineage>
        <taxon>Bacteria</taxon>
        <taxon>Pseudomonadati</taxon>
        <taxon>Pseudomonadota</taxon>
        <taxon>Gammaproteobacteria</taxon>
        <taxon>Thiotrichales</taxon>
        <taxon>Thiotrichaceae</taxon>
        <taxon>Venteria</taxon>
    </lineage>
</organism>
<dbReference type="Proteomes" id="UP000236724">
    <property type="component" value="Unassembled WGS sequence"/>
</dbReference>
<dbReference type="Gene3D" id="1.20.59.20">
    <property type="match status" value="1"/>
</dbReference>
<dbReference type="InterPro" id="IPR014729">
    <property type="entry name" value="Rossmann-like_a/b/a_fold"/>
</dbReference>
<evidence type="ECO:0000256" key="8">
    <source>
        <dbReference type="HAMAP-Rule" id="MF_01161"/>
    </source>
</evidence>
<dbReference type="NCBIfam" id="TIGR02432">
    <property type="entry name" value="lysidine_TilS_N"/>
    <property type="match status" value="1"/>
</dbReference>
<dbReference type="NCBIfam" id="TIGR02433">
    <property type="entry name" value="lysidine_TilS_C"/>
    <property type="match status" value="1"/>
</dbReference>
<dbReference type="InterPro" id="IPR012796">
    <property type="entry name" value="Lysidine-tRNA-synth_C"/>
</dbReference>
<protein>
    <recommendedName>
        <fullName evidence="8">tRNA(Ile)-lysidine synthase</fullName>
        <ecNumber evidence="8">6.3.4.19</ecNumber>
    </recommendedName>
    <alternativeName>
        <fullName evidence="8">tRNA(Ile)-2-lysyl-cytidine synthase</fullName>
    </alternativeName>
    <alternativeName>
        <fullName evidence="8">tRNA(Ile)-lysidine synthetase</fullName>
    </alternativeName>
</protein>
<evidence type="ECO:0000256" key="1">
    <source>
        <dbReference type="ARBA" id="ARBA00004496"/>
    </source>
</evidence>
<dbReference type="GO" id="GO:0005737">
    <property type="term" value="C:cytoplasm"/>
    <property type="evidence" value="ECO:0007669"/>
    <property type="project" value="UniProtKB-SubCell"/>
</dbReference>
<evidence type="ECO:0000256" key="3">
    <source>
        <dbReference type="ARBA" id="ARBA00022598"/>
    </source>
</evidence>
<dbReference type="Pfam" id="PF01171">
    <property type="entry name" value="ATP_bind_3"/>
    <property type="match status" value="1"/>
</dbReference>
<dbReference type="Pfam" id="PF09179">
    <property type="entry name" value="TilS"/>
    <property type="match status" value="1"/>
</dbReference>
<dbReference type="SUPFAM" id="SSF56037">
    <property type="entry name" value="PheT/TilS domain"/>
    <property type="match status" value="1"/>
</dbReference>
<dbReference type="GO" id="GO:0032267">
    <property type="term" value="F:tRNA(Ile)-lysidine synthase activity"/>
    <property type="evidence" value="ECO:0007669"/>
    <property type="project" value="UniProtKB-EC"/>
</dbReference>
<evidence type="ECO:0000256" key="6">
    <source>
        <dbReference type="ARBA" id="ARBA00022840"/>
    </source>
</evidence>
<dbReference type="GO" id="GO:0005524">
    <property type="term" value="F:ATP binding"/>
    <property type="evidence" value="ECO:0007669"/>
    <property type="project" value="UniProtKB-UniRule"/>
</dbReference>
<accession>A0A1H6F9Y8</accession>
<dbReference type="PANTHER" id="PTHR43033">
    <property type="entry name" value="TRNA(ILE)-LYSIDINE SYNTHASE-RELATED"/>
    <property type="match status" value="1"/>
</dbReference>
<keyword evidence="4 8" id="KW-0819">tRNA processing</keyword>
<dbReference type="HAMAP" id="MF_01161">
    <property type="entry name" value="tRNA_Ile_lys_synt"/>
    <property type="match status" value="1"/>
</dbReference>
<dbReference type="RefSeq" id="WP_103920624.1">
    <property type="nucleotide sequence ID" value="NZ_FMSV02000511.1"/>
</dbReference>
<keyword evidence="11" id="KW-1185">Reference proteome</keyword>
<comment type="subcellular location">
    <subcellularLocation>
        <location evidence="1 8">Cytoplasm</location>
    </subcellularLocation>
</comment>
<dbReference type="AlphaFoldDB" id="A0A1H6F9Y8"/>
<dbReference type="InterPro" id="IPR015262">
    <property type="entry name" value="tRNA_Ile_lys_synt_subst-bd"/>
</dbReference>
<dbReference type="Pfam" id="PF11734">
    <property type="entry name" value="TilS_C"/>
    <property type="match status" value="1"/>
</dbReference>
<evidence type="ECO:0000256" key="5">
    <source>
        <dbReference type="ARBA" id="ARBA00022741"/>
    </source>
</evidence>
<evidence type="ECO:0000256" key="7">
    <source>
        <dbReference type="ARBA" id="ARBA00048539"/>
    </source>
</evidence>
<keyword evidence="2 8" id="KW-0963">Cytoplasm</keyword>
<evidence type="ECO:0000313" key="11">
    <source>
        <dbReference type="Proteomes" id="UP000236724"/>
    </source>
</evidence>
<dbReference type="EMBL" id="FMSV02000511">
    <property type="protein sequence ID" value="SEH06907.1"/>
    <property type="molecule type" value="Genomic_DNA"/>
</dbReference>
<dbReference type="PANTHER" id="PTHR43033:SF1">
    <property type="entry name" value="TRNA(ILE)-LYSIDINE SYNTHASE-RELATED"/>
    <property type="match status" value="1"/>
</dbReference>
<reference evidence="10 11" key="1">
    <citation type="submission" date="2016-10" db="EMBL/GenBank/DDBJ databases">
        <authorList>
            <person name="de Groot N.N."/>
        </authorList>
    </citation>
    <scope>NUCLEOTIDE SEQUENCE [LARGE SCALE GENOMIC DNA]</scope>
    <source>
        <strain evidence="10">MBHS1</strain>
    </source>
</reference>
<feature type="domain" description="Lysidine-tRNA(Ile) synthetase C-terminal" evidence="9">
    <location>
        <begin position="368"/>
        <end position="439"/>
    </location>
</feature>
<comment type="similarity">
    <text evidence="8">Belongs to the tRNA(Ile)-lysidine synthase family.</text>
</comment>